<feature type="binding site" evidence="8">
    <location>
        <begin position="229"/>
        <end position="234"/>
    </location>
    <ligand>
        <name>GTP</name>
        <dbReference type="ChEBI" id="CHEBI:37565"/>
    </ligand>
</feature>
<dbReference type="SUPFAM" id="SSF116878">
    <property type="entry name" value="TrmE connector domain"/>
    <property type="match status" value="1"/>
</dbReference>
<dbReference type="InterPro" id="IPR006073">
    <property type="entry name" value="GTP-bd"/>
</dbReference>
<feature type="binding site" evidence="8">
    <location>
        <position position="440"/>
    </location>
    <ligand>
        <name>(6S)-5-formyl-5,6,7,8-tetrahydrofolate</name>
        <dbReference type="ChEBI" id="CHEBI:57457"/>
    </ligand>
</feature>
<dbReference type="InterPro" id="IPR027266">
    <property type="entry name" value="TrmE/GcvT-like"/>
</dbReference>
<evidence type="ECO:0000313" key="11">
    <source>
        <dbReference type="EMBL" id="AGA63993.1"/>
    </source>
</evidence>
<dbReference type="InterPro" id="IPR027417">
    <property type="entry name" value="P-loop_NTPase"/>
</dbReference>
<feature type="domain" description="TrmE-type G" evidence="10">
    <location>
        <begin position="219"/>
        <end position="364"/>
    </location>
</feature>
<keyword evidence="6 8" id="KW-0630">Potassium</keyword>
<accession>L0ETN3</accession>
<dbReference type="STRING" id="1215343.B488_00000"/>
<evidence type="ECO:0000256" key="3">
    <source>
        <dbReference type="ARBA" id="ARBA00022741"/>
    </source>
</evidence>
<feature type="binding site" evidence="8">
    <location>
        <position position="253"/>
    </location>
    <ligand>
        <name>K(+)</name>
        <dbReference type="ChEBI" id="CHEBI:29103"/>
    </ligand>
</feature>
<evidence type="ECO:0000256" key="6">
    <source>
        <dbReference type="ARBA" id="ARBA00022958"/>
    </source>
</evidence>
<keyword evidence="4 8" id="KW-0378">Hydrolase</keyword>
<dbReference type="Pfam" id="PF01926">
    <property type="entry name" value="MMR_HSR1"/>
    <property type="match status" value="1"/>
</dbReference>
<proteinExistence type="inferred from homology"/>
<dbReference type="GO" id="GO:0003924">
    <property type="term" value="F:GTPase activity"/>
    <property type="evidence" value="ECO:0007669"/>
    <property type="project" value="UniProtKB-UniRule"/>
</dbReference>
<dbReference type="FunFam" id="3.30.1360.120:FF:000007">
    <property type="entry name" value="tRNA modification GTPase GTPBP3, mitochondrial"/>
    <property type="match status" value="1"/>
</dbReference>
<dbReference type="GO" id="GO:0046872">
    <property type="term" value="F:metal ion binding"/>
    <property type="evidence" value="ECO:0007669"/>
    <property type="project" value="UniProtKB-KW"/>
</dbReference>
<dbReference type="PROSITE" id="PS51709">
    <property type="entry name" value="G_TRME"/>
    <property type="match status" value="1"/>
</dbReference>
<dbReference type="GO" id="GO:0005525">
    <property type="term" value="F:GTP binding"/>
    <property type="evidence" value="ECO:0007669"/>
    <property type="project" value="UniProtKB-UniRule"/>
</dbReference>
<dbReference type="Proteomes" id="UP000010799">
    <property type="component" value="Chromosome"/>
</dbReference>
<evidence type="ECO:0000259" key="10">
    <source>
        <dbReference type="PROSITE" id="PS51709"/>
    </source>
</evidence>
<dbReference type="PANTHER" id="PTHR42714">
    <property type="entry name" value="TRNA MODIFICATION GTPASE GTPBP3"/>
    <property type="match status" value="1"/>
</dbReference>
<dbReference type="HAMAP" id="MF_00379">
    <property type="entry name" value="GTPase_MnmE"/>
    <property type="match status" value="1"/>
</dbReference>
<dbReference type="CDD" id="cd14858">
    <property type="entry name" value="TrmE_N"/>
    <property type="match status" value="1"/>
</dbReference>
<dbReference type="Gene3D" id="1.20.120.430">
    <property type="entry name" value="tRNA modification GTPase MnmE domain 2"/>
    <property type="match status" value="1"/>
</dbReference>
<dbReference type="InterPro" id="IPR018948">
    <property type="entry name" value="GTP-bd_TrmE_N"/>
</dbReference>
<keyword evidence="5 8" id="KW-0460">Magnesium</keyword>
<evidence type="ECO:0000256" key="7">
    <source>
        <dbReference type="ARBA" id="ARBA00023134"/>
    </source>
</evidence>
<dbReference type="GO" id="GO:0005737">
    <property type="term" value="C:cytoplasm"/>
    <property type="evidence" value="ECO:0007669"/>
    <property type="project" value="UniProtKB-SubCell"/>
</dbReference>
<organism evidence="11 12">
    <name type="scientific">Liberibacter crescens (strain BT-1)</name>
    <dbReference type="NCBI Taxonomy" id="1215343"/>
    <lineage>
        <taxon>Bacteria</taxon>
        <taxon>Pseudomonadati</taxon>
        <taxon>Pseudomonadota</taxon>
        <taxon>Alphaproteobacteria</taxon>
        <taxon>Hyphomicrobiales</taxon>
        <taxon>Rhizobiaceae</taxon>
        <taxon>Liberibacter</taxon>
    </lineage>
</organism>
<dbReference type="EMBL" id="CP003789">
    <property type="protein sequence ID" value="AGA63993.1"/>
    <property type="molecule type" value="Genomic_DNA"/>
</dbReference>
<dbReference type="eggNOG" id="COG0486">
    <property type="taxonomic scope" value="Bacteria"/>
</dbReference>
<dbReference type="NCBIfam" id="NF003661">
    <property type="entry name" value="PRK05291.1-3"/>
    <property type="match status" value="1"/>
</dbReference>
<feature type="binding site" evidence="8">
    <location>
        <position position="254"/>
    </location>
    <ligand>
        <name>Mg(2+)</name>
        <dbReference type="ChEBI" id="CHEBI:18420"/>
    </ligand>
</feature>
<feature type="binding site" evidence="8">
    <location>
        <begin position="273"/>
        <end position="276"/>
    </location>
    <ligand>
        <name>GTP</name>
        <dbReference type="ChEBI" id="CHEBI:37565"/>
    </ligand>
</feature>
<feature type="binding site" evidence="8">
    <location>
        <position position="24"/>
    </location>
    <ligand>
        <name>(6S)-5-formyl-5,6,7,8-tetrahydrofolate</name>
        <dbReference type="ChEBI" id="CHEBI:57457"/>
    </ligand>
</feature>
<comment type="cofactor">
    <cofactor evidence="8">
        <name>K(+)</name>
        <dbReference type="ChEBI" id="CHEBI:29103"/>
    </cofactor>
    <text evidence="8">Binds 1 potassium ion per subunit.</text>
</comment>
<evidence type="ECO:0000256" key="8">
    <source>
        <dbReference type="HAMAP-Rule" id="MF_00379"/>
    </source>
</evidence>
<gene>
    <name evidence="8" type="primary">mnmE</name>
    <name evidence="8" type="synonym">trmE</name>
    <name evidence="11" type="ordered locus">B488_00000</name>
</gene>
<keyword evidence="12" id="KW-1185">Reference proteome</keyword>
<feature type="binding site" evidence="8">
    <location>
        <position position="250"/>
    </location>
    <ligand>
        <name>K(+)</name>
        <dbReference type="ChEBI" id="CHEBI:29103"/>
    </ligand>
</feature>
<feature type="binding site" evidence="8">
    <location>
        <position position="248"/>
    </location>
    <ligand>
        <name>K(+)</name>
        <dbReference type="ChEBI" id="CHEBI:29103"/>
    </ligand>
</feature>
<dbReference type="EC" id="3.6.-.-" evidence="8"/>
<dbReference type="NCBIfam" id="TIGR00231">
    <property type="entry name" value="small_GTP"/>
    <property type="match status" value="1"/>
</dbReference>
<comment type="subunit">
    <text evidence="8">Homodimer. Heterotetramer of two MnmE and two MnmG subunits.</text>
</comment>
<dbReference type="Gene3D" id="3.30.1360.120">
    <property type="entry name" value="Probable tRNA modification gtpase trme, domain 1"/>
    <property type="match status" value="1"/>
</dbReference>
<dbReference type="KEGG" id="lcc:B488_00000"/>
<dbReference type="SUPFAM" id="SSF52540">
    <property type="entry name" value="P-loop containing nucleoside triphosphate hydrolases"/>
    <property type="match status" value="1"/>
</dbReference>
<comment type="function">
    <text evidence="8">Exhibits a very high intrinsic GTPase hydrolysis rate. Involved in the addition of a carboxymethylaminomethyl (cmnm) group at the wobble position (U34) of certain tRNAs, forming tRNA-cmnm(5)s(2)U34.</text>
</comment>
<dbReference type="AlphaFoldDB" id="L0ETN3"/>
<keyword evidence="2 8" id="KW-0819">tRNA processing</keyword>
<name>L0ETN3_LIBCB</name>
<feature type="binding site" evidence="8">
    <location>
        <begin position="248"/>
        <end position="254"/>
    </location>
    <ligand>
        <name>GTP</name>
        <dbReference type="ChEBI" id="CHEBI:37565"/>
    </ligand>
</feature>
<dbReference type="HOGENOM" id="CLU_019624_3_1_5"/>
<evidence type="ECO:0000256" key="4">
    <source>
        <dbReference type="ARBA" id="ARBA00022801"/>
    </source>
</evidence>
<dbReference type="Pfam" id="PF10396">
    <property type="entry name" value="TrmE_N"/>
    <property type="match status" value="1"/>
</dbReference>
<comment type="subcellular location">
    <subcellularLocation>
        <location evidence="8">Cytoplasm</location>
    </subcellularLocation>
</comment>
<keyword evidence="3 8" id="KW-0547">Nucleotide-binding</keyword>
<keyword evidence="8" id="KW-0963">Cytoplasm</keyword>
<evidence type="ECO:0000313" key="12">
    <source>
        <dbReference type="Proteomes" id="UP000010799"/>
    </source>
</evidence>
<feature type="binding site" evidence="8">
    <location>
        <position position="122"/>
    </location>
    <ligand>
        <name>(6S)-5-formyl-5,6,7,8-tetrahydrofolate</name>
        <dbReference type="ChEBI" id="CHEBI:57457"/>
    </ligand>
</feature>
<evidence type="ECO:0000256" key="5">
    <source>
        <dbReference type="ARBA" id="ARBA00022842"/>
    </source>
</evidence>
<dbReference type="InterPro" id="IPR025867">
    <property type="entry name" value="MnmE_helical"/>
</dbReference>
<evidence type="ECO:0000256" key="9">
    <source>
        <dbReference type="RuleBase" id="RU003313"/>
    </source>
</evidence>
<feature type="binding site" evidence="8">
    <location>
        <position position="233"/>
    </location>
    <ligand>
        <name>Mg(2+)</name>
        <dbReference type="ChEBI" id="CHEBI:18420"/>
    </ligand>
</feature>
<dbReference type="InterPro" id="IPR031168">
    <property type="entry name" value="G_TrmE"/>
</dbReference>
<dbReference type="PANTHER" id="PTHR42714:SF2">
    <property type="entry name" value="TRNA MODIFICATION GTPASE GTPBP3, MITOCHONDRIAL"/>
    <property type="match status" value="1"/>
</dbReference>
<dbReference type="NCBIfam" id="TIGR00450">
    <property type="entry name" value="mnmE_trmE_thdF"/>
    <property type="match status" value="1"/>
</dbReference>
<comment type="caution">
    <text evidence="8">Lacks conserved residue(s) required for the propagation of feature annotation.</text>
</comment>
<evidence type="ECO:0000256" key="1">
    <source>
        <dbReference type="ARBA" id="ARBA00011043"/>
    </source>
</evidence>
<feature type="binding site" evidence="8">
    <location>
        <position position="82"/>
    </location>
    <ligand>
        <name>(6S)-5-formyl-5,6,7,8-tetrahydrofolate</name>
        <dbReference type="ChEBI" id="CHEBI:57457"/>
    </ligand>
</feature>
<dbReference type="GO" id="GO:0002098">
    <property type="term" value="P:tRNA wobble uridine modification"/>
    <property type="evidence" value="ECO:0007669"/>
    <property type="project" value="TreeGrafter"/>
</dbReference>
<keyword evidence="7 8" id="KW-0342">GTP-binding</keyword>
<keyword evidence="8" id="KW-0479">Metal-binding</keyword>
<sequence length="440" mass="49439">MNFEKKTIFALSSGRLPSAIAIIRLSGPKAFQACQSLCKDKVSFLRTISLKNFIGKDGKVLDKGLLLCFPAPHSFTGEDCVEFQVHGGPAVVRAILKELGNIPGLYHAEPGEFSRQAFENGKLDLLELEGLSDLIFSETEMQRRLSHERVSGSLSNLYNRWSQKLTVIRAFIEAELDFSDEEDIKNFKFEEIWQELSFFQEELKNHIFQGKLGEIIRDGYKIAIVGHPNAGKSSLFNALAKRDVSIVTNIPGTTRDILTLDLDLDGYLVKILDTAGIHETDDKIEKEGIRRAQLAIKEVDLVLLLKEISSDLKVDFIPKNIDVLFIGTKNDLHHEIDEDYDQTISIVTGEGLNDLINKIKNIIDNKFREVSMVIPSQKRHLEHLSQVSFHLDNVFNQKECGLDIVSENLRLAAVSLGKITGSIDIEQLLDVIFSKFCIGK</sequence>
<protein>
    <recommendedName>
        <fullName evidence="8">tRNA modification GTPase MnmE</fullName>
        <ecNumber evidence="8">3.6.-.-</ecNumber>
    </recommendedName>
</protein>
<dbReference type="Pfam" id="PF12631">
    <property type="entry name" value="MnmE_helical"/>
    <property type="match status" value="1"/>
</dbReference>
<dbReference type="PATRIC" id="fig|1215343.11.peg.1"/>
<dbReference type="CDD" id="cd04164">
    <property type="entry name" value="trmE"/>
    <property type="match status" value="1"/>
</dbReference>
<dbReference type="InterPro" id="IPR004520">
    <property type="entry name" value="GTPase_MnmE"/>
</dbReference>
<dbReference type="Gene3D" id="3.40.50.300">
    <property type="entry name" value="P-loop containing nucleotide triphosphate hydrolases"/>
    <property type="match status" value="1"/>
</dbReference>
<dbReference type="RefSeq" id="WP_015272420.1">
    <property type="nucleotide sequence ID" value="NC_019907.1"/>
</dbReference>
<dbReference type="PRINTS" id="PR00449">
    <property type="entry name" value="RASTRNSFRMNG"/>
</dbReference>
<comment type="similarity">
    <text evidence="1 8 9">Belongs to the TRAFAC class TrmE-Era-EngA-EngB-Septin-like GTPase superfamily. TrmE GTPase family.</text>
</comment>
<dbReference type="GO" id="GO:0030488">
    <property type="term" value="P:tRNA methylation"/>
    <property type="evidence" value="ECO:0007669"/>
    <property type="project" value="TreeGrafter"/>
</dbReference>
<dbReference type="InterPro" id="IPR005225">
    <property type="entry name" value="Small_GTP-bd"/>
</dbReference>
<reference evidence="11 12" key="1">
    <citation type="journal article" date="2012" name="Stand. Genomic Sci.">
        <title>Complete genome sequence of Liberibacter crescens BT-1.</title>
        <authorList>
            <person name="Leonard M.T."/>
            <person name="Fagen J.R."/>
            <person name="Davis-Richardson A.G."/>
            <person name="Davis M.J."/>
            <person name="Triplett E.W."/>
        </authorList>
    </citation>
    <scope>NUCLEOTIDE SEQUENCE [LARGE SCALE GENOMIC DNA]</scope>
    <source>
        <strain evidence="11 12">BT-1</strain>
    </source>
</reference>
<evidence type="ECO:0000256" key="2">
    <source>
        <dbReference type="ARBA" id="ARBA00022694"/>
    </source>
</evidence>
<feature type="binding site" evidence="8">
    <location>
        <position position="229"/>
    </location>
    <ligand>
        <name>K(+)</name>
        <dbReference type="ChEBI" id="CHEBI:29103"/>
    </ligand>
</feature>
<dbReference type="InterPro" id="IPR027368">
    <property type="entry name" value="MnmE_dom2"/>
</dbReference>